<protein>
    <submittedName>
        <fullName evidence="1">2345_t:CDS:1</fullName>
    </submittedName>
</protein>
<evidence type="ECO:0000313" key="2">
    <source>
        <dbReference type="Proteomes" id="UP000789920"/>
    </source>
</evidence>
<reference evidence="1" key="1">
    <citation type="submission" date="2021-06" db="EMBL/GenBank/DDBJ databases">
        <authorList>
            <person name="Kallberg Y."/>
            <person name="Tangrot J."/>
            <person name="Rosling A."/>
        </authorList>
    </citation>
    <scope>NUCLEOTIDE SEQUENCE</scope>
    <source>
        <strain evidence="1">MA461A</strain>
    </source>
</reference>
<feature type="non-terminal residue" evidence="1">
    <location>
        <position position="1"/>
    </location>
</feature>
<organism evidence="1 2">
    <name type="scientific">Racocetra persica</name>
    <dbReference type="NCBI Taxonomy" id="160502"/>
    <lineage>
        <taxon>Eukaryota</taxon>
        <taxon>Fungi</taxon>
        <taxon>Fungi incertae sedis</taxon>
        <taxon>Mucoromycota</taxon>
        <taxon>Glomeromycotina</taxon>
        <taxon>Glomeromycetes</taxon>
        <taxon>Diversisporales</taxon>
        <taxon>Gigasporaceae</taxon>
        <taxon>Racocetra</taxon>
    </lineage>
</organism>
<accession>A0ACA9SPB3</accession>
<name>A0ACA9SPB3_9GLOM</name>
<dbReference type="EMBL" id="CAJVQC010147327">
    <property type="protein sequence ID" value="CAG8845566.1"/>
    <property type="molecule type" value="Genomic_DNA"/>
</dbReference>
<evidence type="ECO:0000313" key="1">
    <source>
        <dbReference type="EMBL" id="CAG8845566.1"/>
    </source>
</evidence>
<dbReference type="Proteomes" id="UP000789920">
    <property type="component" value="Unassembled WGS sequence"/>
</dbReference>
<sequence length="63" mass="6931">PASAPDDPSSLDHALPLVAQFANSALVDIWAYFDIQTYNEANLQNVAQRKFNVAFFDAVNTCN</sequence>
<feature type="non-terminal residue" evidence="1">
    <location>
        <position position="63"/>
    </location>
</feature>
<proteinExistence type="predicted"/>
<gene>
    <name evidence="1" type="ORF">RPERSI_LOCUS33722</name>
</gene>
<keyword evidence="2" id="KW-1185">Reference proteome</keyword>
<comment type="caution">
    <text evidence="1">The sequence shown here is derived from an EMBL/GenBank/DDBJ whole genome shotgun (WGS) entry which is preliminary data.</text>
</comment>